<dbReference type="GO" id="GO:0012505">
    <property type="term" value="C:endomembrane system"/>
    <property type="evidence" value="ECO:0007669"/>
    <property type="project" value="UniProtKB-SubCell"/>
</dbReference>
<evidence type="ECO:0000256" key="1">
    <source>
        <dbReference type="ARBA" id="ARBA00004127"/>
    </source>
</evidence>
<evidence type="ECO:0000256" key="5">
    <source>
        <dbReference type="ARBA" id="ARBA00022781"/>
    </source>
</evidence>
<keyword evidence="7" id="KW-0406">Ion transport</keyword>
<keyword evidence="11" id="KW-1185">Reference proteome</keyword>
<dbReference type="AlphaFoldDB" id="A0A9P9WY56"/>
<gene>
    <name evidence="10" type="ORF">JX265_000105</name>
</gene>
<comment type="caution">
    <text evidence="10">The sequence shown here is derived from an EMBL/GenBank/DDBJ whole genome shotgun (WGS) entry which is preliminary data.</text>
</comment>
<dbReference type="Pfam" id="PF05493">
    <property type="entry name" value="ATP_synt_H"/>
    <property type="match status" value="1"/>
</dbReference>
<reference evidence="10" key="1">
    <citation type="submission" date="2021-03" db="EMBL/GenBank/DDBJ databases">
        <title>Revisited historic fungal species revealed as producer of novel bioactive compounds through whole genome sequencing and comparative genomics.</title>
        <authorList>
            <person name="Vignolle G.A."/>
            <person name="Hochenegger N."/>
            <person name="Mach R.L."/>
            <person name="Mach-Aigner A.R."/>
            <person name="Javad Rahimi M."/>
            <person name="Salim K.A."/>
            <person name="Chan C.M."/>
            <person name="Lim L.B.L."/>
            <person name="Cai F."/>
            <person name="Druzhinina I.S."/>
            <person name="U'Ren J.M."/>
            <person name="Derntl C."/>
        </authorList>
    </citation>
    <scope>NUCLEOTIDE SEQUENCE</scope>
    <source>
        <strain evidence="10">TUCIM 5799</strain>
    </source>
</reference>
<organism evidence="10 11">
    <name type="scientific">Neoarthrinium moseri</name>
    <dbReference type="NCBI Taxonomy" id="1658444"/>
    <lineage>
        <taxon>Eukaryota</taxon>
        <taxon>Fungi</taxon>
        <taxon>Dikarya</taxon>
        <taxon>Ascomycota</taxon>
        <taxon>Pezizomycotina</taxon>
        <taxon>Sordariomycetes</taxon>
        <taxon>Xylariomycetidae</taxon>
        <taxon>Amphisphaeriales</taxon>
        <taxon>Apiosporaceae</taxon>
        <taxon>Neoarthrinium</taxon>
    </lineage>
</organism>
<comment type="similarity">
    <text evidence="2">Belongs to the V-ATPase e1/e2 subunit family.</text>
</comment>
<evidence type="ECO:0000256" key="4">
    <source>
        <dbReference type="ARBA" id="ARBA00022692"/>
    </source>
</evidence>
<feature type="transmembrane region" description="Helical" evidence="9">
    <location>
        <begin position="6"/>
        <end position="25"/>
    </location>
</feature>
<comment type="subcellular location">
    <subcellularLocation>
        <location evidence="1">Endomembrane system</location>
        <topology evidence="1">Multi-pass membrane protein</topology>
    </subcellularLocation>
</comment>
<keyword evidence="6 9" id="KW-1133">Transmembrane helix</keyword>
<dbReference type="InterPro" id="IPR008389">
    <property type="entry name" value="ATPase_V0-cplx_e1/e2_su"/>
</dbReference>
<keyword evidence="5" id="KW-0375">Hydrogen ion transport</keyword>
<dbReference type="EMBL" id="JAFIMR010000001">
    <property type="protein sequence ID" value="KAI1881279.1"/>
    <property type="molecule type" value="Genomic_DNA"/>
</dbReference>
<evidence type="ECO:0000256" key="2">
    <source>
        <dbReference type="ARBA" id="ARBA00008328"/>
    </source>
</evidence>
<name>A0A9P9WY56_9PEZI</name>
<dbReference type="Proteomes" id="UP000829685">
    <property type="component" value="Unassembled WGS sequence"/>
</dbReference>
<dbReference type="PANTHER" id="PTHR12263">
    <property type="entry name" value="VACUOLAR ATP SYNTHASE SUBUNIT H"/>
    <property type="match status" value="1"/>
</dbReference>
<keyword evidence="8 9" id="KW-0472">Membrane</keyword>
<keyword evidence="3" id="KW-0813">Transport</keyword>
<evidence type="ECO:0000313" key="11">
    <source>
        <dbReference type="Proteomes" id="UP000829685"/>
    </source>
</evidence>
<evidence type="ECO:0000313" key="10">
    <source>
        <dbReference type="EMBL" id="KAI1881279.1"/>
    </source>
</evidence>
<feature type="transmembrane region" description="Helical" evidence="9">
    <location>
        <begin position="37"/>
        <end position="57"/>
    </location>
</feature>
<protein>
    <submittedName>
        <fullName evidence="10">Uncharacterized protein</fullName>
    </submittedName>
</protein>
<dbReference type="GO" id="GO:0007035">
    <property type="term" value="P:vacuolar acidification"/>
    <property type="evidence" value="ECO:0007669"/>
    <property type="project" value="TreeGrafter"/>
</dbReference>
<evidence type="ECO:0000256" key="8">
    <source>
        <dbReference type="ARBA" id="ARBA00023136"/>
    </source>
</evidence>
<accession>A0A9P9WY56</accession>
<evidence type="ECO:0000256" key="7">
    <source>
        <dbReference type="ARBA" id="ARBA00023065"/>
    </source>
</evidence>
<dbReference type="GO" id="GO:0000220">
    <property type="term" value="C:vacuolar proton-transporting V-type ATPase, V0 domain"/>
    <property type="evidence" value="ECO:0007669"/>
    <property type="project" value="TreeGrafter"/>
</dbReference>
<proteinExistence type="inferred from homology"/>
<evidence type="ECO:0000256" key="9">
    <source>
        <dbReference type="SAM" id="Phobius"/>
    </source>
</evidence>
<keyword evidence="4 9" id="KW-0812">Transmembrane</keyword>
<sequence length="75" mass="8219">MAGGGSIFLGAVIVAAMCVAAWFLAPKGENQTTWRSSLIIAFISCYLMWFITFMAQLHPLIAPKNPSVRSGYQHE</sequence>
<dbReference type="PANTHER" id="PTHR12263:SF0">
    <property type="entry name" value="V-TYPE PROTON ATPASE SUBUNIT"/>
    <property type="match status" value="1"/>
</dbReference>
<evidence type="ECO:0000256" key="6">
    <source>
        <dbReference type="ARBA" id="ARBA00022989"/>
    </source>
</evidence>
<evidence type="ECO:0000256" key="3">
    <source>
        <dbReference type="ARBA" id="ARBA00022448"/>
    </source>
</evidence>
<dbReference type="GO" id="GO:0046961">
    <property type="term" value="F:proton-transporting ATPase activity, rotational mechanism"/>
    <property type="evidence" value="ECO:0007669"/>
    <property type="project" value="InterPro"/>
</dbReference>